<dbReference type="GO" id="GO:0000462">
    <property type="term" value="P:maturation of SSU-rRNA from tricistronic rRNA transcript (SSU-rRNA, 5.8S rRNA, LSU-rRNA)"/>
    <property type="evidence" value="ECO:0007669"/>
    <property type="project" value="TreeGrafter"/>
</dbReference>
<evidence type="ECO:0008006" key="11">
    <source>
        <dbReference type="Google" id="ProtNLM"/>
    </source>
</evidence>
<evidence type="ECO:0000256" key="4">
    <source>
        <dbReference type="ARBA" id="ARBA00023242"/>
    </source>
</evidence>
<evidence type="ECO:0000259" key="8">
    <source>
        <dbReference type="Pfam" id="PF23098"/>
    </source>
</evidence>
<dbReference type="FunFam" id="2.130.10.10:FF:001909">
    <property type="entry name" value="WD repeat, SAM and U-box domain-containing protein"/>
    <property type="match status" value="1"/>
</dbReference>
<evidence type="ECO:0000259" key="6">
    <source>
        <dbReference type="Pfam" id="PF08159"/>
    </source>
</evidence>
<protein>
    <recommendedName>
        <fullName evidence="11">Nucleolar protein 10</fullName>
    </recommendedName>
</protein>
<dbReference type="InterPro" id="IPR056551">
    <property type="entry name" value="Beta-prop_NOL10_N"/>
</dbReference>
<feature type="region of interest" description="Disordered" evidence="5">
    <location>
        <begin position="629"/>
        <end position="667"/>
    </location>
</feature>
<comment type="caution">
    <text evidence="9">The sequence shown here is derived from an EMBL/GenBank/DDBJ whole genome shotgun (WGS) entry which is preliminary data.</text>
</comment>
<comment type="subcellular location">
    <subcellularLocation>
        <location evidence="1">Nucleus</location>
        <location evidence="1">Nucleolus</location>
    </subcellularLocation>
</comment>
<evidence type="ECO:0000256" key="2">
    <source>
        <dbReference type="ARBA" id="ARBA00022574"/>
    </source>
</evidence>
<dbReference type="Pfam" id="PF08159">
    <property type="entry name" value="NUC153"/>
    <property type="match status" value="1"/>
</dbReference>
<dbReference type="Pfam" id="PF23097">
    <property type="entry name" value="NOL10_2nd"/>
    <property type="match status" value="1"/>
</dbReference>
<proteinExistence type="predicted"/>
<keyword evidence="10" id="KW-1185">Reference proteome</keyword>
<feature type="compositionally biased region" description="Basic and acidic residues" evidence="5">
    <location>
        <begin position="542"/>
        <end position="564"/>
    </location>
</feature>
<feature type="region of interest" description="Disordered" evidence="5">
    <location>
        <begin position="521"/>
        <end position="617"/>
    </location>
</feature>
<accession>A0A8J2KS15</accession>
<keyword evidence="2" id="KW-0853">WD repeat</keyword>
<gene>
    <name evidence="9" type="ORF">AFUS01_LOCUS30674</name>
</gene>
<dbReference type="OrthoDB" id="273340at2759"/>
<dbReference type="PANTHER" id="PTHR14927">
    <property type="entry name" value="NUCLEOLAR PROTEIN 10"/>
    <property type="match status" value="1"/>
</dbReference>
<feature type="compositionally biased region" description="Basic residues" evidence="5">
    <location>
        <begin position="645"/>
        <end position="667"/>
    </location>
</feature>
<feature type="domain" description="NUC153" evidence="6">
    <location>
        <begin position="473"/>
        <end position="500"/>
    </location>
</feature>
<feature type="domain" description="Nucleolar protein 10-like second" evidence="7">
    <location>
        <begin position="370"/>
        <end position="418"/>
    </location>
</feature>
<evidence type="ECO:0000313" key="9">
    <source>
        <dbReference type="EMBL" id="CAG7820275.1"/>
    </source>
</evidence>
<dbReference type="InterPro" id="IPR012580">
    <property type="entry name" value="NUC153"/>
</dbReference>
<feature type="compositionally biased region" description="Basic and acidic residues" evidence="5">
    <location>
        <begin position="521"/>
        <end position="531"/>
    </location>
</feature>
<feature type="compositionally biased region" description="Basic and acidic residues" evidence="5">
    <location>
        <begin position="576"/>
        <end position="592"/>
    </location>
</feature>
<feature type="domain" description="Nucleolar protein 10-like N-terminal" evidence="8">
    <location>
        <begin position="4"/>
        <end position="367"/>
    </location>
</feature>
<sequence length="667" mass="76925">MKSCSTNEVKIYNLSAGKALPEWLAEKKKRLMKTKKLEGRHRLELIQDFDMPGVSTNIQVTGDGNYILATGIYKPRVRCYDVKNLSMKFERCFDSEVVKFITLSQDYSKLVFLQCDRYVEFHAQFGRYYRMRIPKFGRDIAYHTPSCDLYVVGTSSEAYRINLELGRFNTPLQTDARCINVCKINPVHNLVTFGTIDGRVEAWDPRSPTRCGILDIAMNAVAEDTNVAGLPSVTSMAYKDGLKLGVGTSTGQVLIYDIRSSKPLLVKDHYNSEPIADIEFHKEENLVLSMDRKVVKIWNEEDGKPYTAVEGGETDYNDLCLVPGTGMFFVANEDIKILSYYVPSLGPAPKWCSFLDNLTEELEESEIQSVYDDYKFVTERELHDLGLGHLIGTSMLRGYMHGYFMDMRLYRKAKSMVQPFQFDEFKKRKIREKLQDERKNRVKLNTLPQVNKELALKLMTEPPKKTSGNLLQDDRFKALFENADYQVDRSAEEYRLINPVISNMEKKRTKKLEAMFSAVKVDEEPEGKASSDDESSSDDDKEWVKEVRNERYKIRNEARQRQMEEDSQASIQPKFYEIKPGEEFKMSDMQSDRKRKTSKVSLGERVASDHSAEIKSRGVLGGREMTFAMKSRKADRSREEAFKHRLERKKVRRSAGGLKNKKNSWKQ</sequence>
<keyword evidence="3" id="KW-0677">Repeat</keyword>
<dbReference type="GO" id="GO:0030686">
    <property type="term" value="C:90S preribosome"/>
    <property type="evidence" value="ECO:0007669"/>
    <property type="project" value="TreeGrafter"/>
</dbReference>
<evidence type="ECO:0000259" key="7">
    <source>
        <dbReference type="Pfam" id="PF23097"/>
    </source>
</evidence>
<feature type="compositionally biased region" description="Basic and acidic residues" evidence="5">
    <location>
        <begin position="632"/>
        <end position="644"/>
    </location>
</feature>
<feature type="compositionally biased region" description="Basic and acidic residues" evidence="5">
    <location>
        <begin position="606"/>
        <end position="616"/>
    </location>
</feature>
<dbReference type="AlphaFoldDB" id="A0A8J2KS15"/>
<evidence type="ECO:0000256" key="3">
    <source>
        <dbReference type="ARBA" id="ARBA00022737"/>
    </source>
</evidence>
<dbReference type="GO" id="GO:0032040">
    <property type="term" value="C:small-subunit processome"/>
    <property type="evidence" value="ECO:0007669"/>
    <property type="project" value="TreeGrafter"/>
</dbReference>
<dbReference type="InterPro" id="IPR056550">
    <property type="entry name" value="NOL10_2nd"/>
</dbReference>
<evidence type="ECO:0000256" key="1">
    <source>
        <dbReference type="ARBA" id="ARBA00004604"/>
    </source>
</evidence>
<name>A0A8J2KS15_9HEXA</name>
<feature type="compositionally biased region" description="Acidic residues" evidence="5">
    <location>
        <begin position="532"/>
        <end position="541"/>
    </location>
</feature>
<dbReference type="Pfam" id="PF23098">
    <property type="entry name" value="Beta-prop_NOL10_N"/>
    <property type="match status" value="1"/>
</dbReference>
<evidence type="ECO:0000313" key="10">
    <source>
        <dbReference type="Proteomes" id="UP000708208"/>
    </source>
</evidence>
<dbReference type="InterPro" id="IPR040382">
    <property type="entry name" value="NOL10/Enp2"/>
</dbReference>
<dbReference type="EMBL" id="CAJVCH010474108">
    <property type="protein sequence ID" value="CAG7820275.1"/>
    <property type="molecule type" value="Genomic_DNA"/>
</dbReference>
<keyword evidence="4" id="KW-0539">Nucleus</keyword>
<dbReference type="Proteomes" id="UP000708208">
    <property type="component" value="Unassembled WGS sequence"/>
</dbReference>
<organism evidence="9 10">
    <name type="scientific">Allacma fusca</name>
    <dbReference type="NCBI Taxonomy" id="39272"/>
    <lineage>
        <taxon>Eukaryota</taxon>
        <taxon>Metazoa</taxon>
        <taxon>Ecdysozoa</taxon>
        <taxon>Arthropoda</taxon>
        <taxon>Hexapoda</taxon>
        <taxon>Collembola</taxon>
        <taxon>Symphypleona</taxon>
        <taxon>Sminthuridae</taxon>
        <taxon>Allacma</taxon>
    </lineage>
</organism>
<evidence type="ECO:0000256" key="5">
    <source>
        <dbReference type="SAM" id="MobiDB-lite"/>
    </source>
</evidence>
<reference evidence="9" key="1">
    <citation type="submission" date="2021-06" db="EMBL/GenBank/DDBJ databases">
        <authorList>
            <person name="Hodson N. C."/>
            <person name="Mongue J. A."/>
            <person name="Jaron S. K."/>
        </authorList>
    </citation>
    <scope>NUCLEOTIDE SEQUENCE</scope>
</reference>
<dbReference type="PANTHER" id="PTHR14927:SF0">
    <property type="entry name" value="NUCLEOLAR PROTEIN 10"/>
    <property type="match status" value="1"/>
</dbReference>